<keyword evidence="3" id="KW-1185">Reference proteome</keyword>
<protein>
    <submittedName>
        <fullName evidence="2">Uncharacterized protein</fullName>
    </submittedName>
</protein>
<feature type="region of interest" description="Disordered" evidence="1">
    <location>
        <begin position="148"/>
        <end position="174"/>
    </location>
</feature>
<dbReference type="AlphaFoldDB" id="A0ABD2KF69"/>
<evidence type="ECO:0000256" key="1">
    <source>
        <dbReference type="SAM" id="MobiDB-lite"/>
    </source>
</evidence>
<sequence>MKHLNAQRVLRHVLVFTLQISWNFGIESAADEPLITYTDDDGNKLQMKLPDLLHKWNVEHCATKNGKKQECIRKEKQESFSCKWEDGKCVPDSTGRKSPKMALPELVLKRLSSLRKKDGNKIMSASPSSKDGKSLVGTQELPKIALLRSLSKQRSNSVRRESLKSPFDSPKPQKIKLARSLSRTMLSLIR</sequence>
<dbReference type="EMBL" id="JBICBT010000775">
    <property type="protein sequence ID" value="KAL3101587.1"/>
    <property type="molecule type" value="Genomic_DNA"/>
</dbReference>
<gene>
    <name evidence="2" type="ORF">niasHT_023107</name>
</gene>
<accession>A0ABD2KF69</accession>
<organism evidence="2 3">
    <name type="scientific">Heterodera trifolii</name>
    <dbReference type="NCBI Taxonomy" id="157864"/>
    <lineage>
        <taxon>Eukaryota</taxon>
        <taxon>Metazoa</taxon>
        <taxon>Ecdysozoa</taxon>
        <taxon>Nematoda</taxon>
        <taxon>Chromadorea</taxon>
        <taxon>Rhabditida</taxon>
        <taxon>Tylenchina</taxon>
        <taxon>Tylenchomorpha</taxon>
        <taxon>Tylenchoidea</taxon>
        <taxon>Heteroderidae</taxon>
        <taxon>Heteroderinae</taxon>
        <taxon>Heterodera</taxon>
    </lineage>
</organism>
<dbReference type="Proteomes" id="UP001620626">
    <property type="component" value="Unassembled WGS sequence"/>
</dbReference>
<evidence type="ECO:0000313" key="2">
    <source>
        <dbReference type="EMBL" id="KAL3101587.1"/>
    </source>
</evidence>
<proteinExistence type="predicted"/>
<evidence type="ECO:0000313" key="3">
    <source>
        <dbReference type="Proteomes" id="UP001620626"/>
    </source>
</evidence>
<reference evidence="2 3" key="1">
    <citation type="submission" date="2024-10" db="EMBL/GenBank/DDBJ databases">
        <authorList>
            <person name="Kim D."/>
        </authorList>
    </citation>
    <scope>NUCLEOTIDE SEQUENCE [LARGE SCALE GENOMIC DNA]</scope>
    <source>
        <strain evidence="2">BH-2024</strain>
    </source>
</reference>
<name>A0ABD2KF69_9BILA</name>
<comment type="caution">
    <text evidence="2">The sequence shown here is derived from an EMBL/GenBank/DDBJ whole genome shotgun (WGS) entry which is preliminary data.</text>
</comment>